<dbReference type="Gene3D" id="3.40.190.10">
    <property type="entry name" value="Periplasmic binding protein-like II"/>
    <property type="match status" value="2"/>
</dbReference>
<evidence type="ECO:0000256" key="3">
    <source>
        <dbReference type="SAM" id="SignalP"/>
    </source>
</evidence>
<dbReference type="InterPro" id="IPR001638">
    <property type="entry name" value="Solute-binding_3/MltF_N"/>
</dbReference>
<feature type="chain" id="PRO_5019806476" evidence="3">
    <location>
        <begin position="21"/>
        <end position="273"/>
    </location>
</feature>
<proteinExistence type="inferred from homology"/>
<organism evidence="5">
    <name type="scientific">Rheinheimera sp. BAL341</name>
    <dbReference type="NCBI Taxonomy" id="1708203"/>
    <lineage>
        <taxon>Bacteria</taxon>
        <taxon>Pseudomonadati</taxon>
        <taxon>Pseudomonadota</taxon>
        <taxon>Gammaproteobacteria</taxon>
        <taxon>Chromatiales</taxon>
        <taxon>Chromatiaceae</taxon>
        <taxon>Rheinheimera</taxon>
    </lineage>
</organism>
<name>A0A486XGT2_9GAMM</name>
<dbReference type="SUPFAM" id="SSF53850">
    <property type="entry name" value="Periplasmic binding protein-like II"/>
    <property type="match status" value="1"/>
</dbReference>
<dbReference type="AlphaFoldDB" id="A0A486XGT2"/>
<evidence type="ECO:0000313" key="5">
    <source>
        <dbReference type="EMBL" id="VHO01241.1"/>
    </source>
</evidence>
<keyword evidence="2 3" id="KW-0732">Signal</keyword>
<evidence type="ECO:0000256" key="2">
    <source>
        <dbReference type="ARBA" id="ARBA00022729"/>
    </source>
</evidence>
<dbReference type="PANTHER" id="PTHR35936">
    <property type="entry name" value="MEMBRANE-BOUND LYTIC MUREIN TRANSGLYCOSYLASE F"/>
    <property type="match status" value="1"/>
</dbReference>
<gene>
    <name evidence="5" type="ORF">BAL341_255</name>
</gene>
<accession>A0A486XGT2</accession>
<comment type="similarity">
    <text evidence="1">Belongs to the bacterial solute-binding protein 3 family.</text>
</comment>
<dbReference type="EMBL" id="CAAJGR010000048">
    <property type="protein sequence ID" value="VHO01241.1"/>
    <property type="molecule type" value="Genomic_DNA"/>
</dbReference>
<sequence length="273" mass="30002">MHLIALFCSLLVSLPFTVAAKQIIVAGDNWCPINCGANETKQGYMIEVARQALAREGYELVYQEMPWARAVALARRGDIDAVVGAFKGDAPDFHFPKQAILSISPNHLFSLKDKPWRYHGVQSLDTVRLGTIVGYDYGELLNAYIAAADEPRVVKQLSGDDAVPRNIAFLLRGRTDVLVEAAPVLWYHAKKMGVAAQLMQVGMISPAEPCFVAFAPGKASSKQLANALDRGLLHLQQHNLLAAIASRYGLDAEQYHINTVPQLQRSEDGIEQH</sequence>
<evidence type="ECO:0000259" key="4">
    <source>
        <dbReference type="Pfam" id="PF00497"/>
    </source>
</evidence>
<feature type="domain" description="Solute-binding protein family 3/N-terminal" evidence="4">
    <location>
        <begin position="28"/>
        <end position="249"/>
    </location>
</feature>
<dbReference type="Pfam" id="PF00497">
    <property type="entry name" value="SBP_bac_3"/>
    <property type="match status" value="1"/>
</dbReference>
<dbReference type="PANTHER" id="PTHR35936:SF25">
    <property type="entry name" value="ABC TRANSPORTER SUBSTRATE-BINDING PROTEIN"/>
    <property type="match status" value="1"/>
</dbReference>
<reference evidence="5" key="1">
    <citation type="submission" date="2019-04" db="EMBL/GenBank/DDBJ databases">
        <authorList>
            <person name="Brambilla D."/>
        </authorList>
    </citation>
    <scope>NUCLEOTIDE SEQUENCE</scope>
    <source>
        <strain evidence="5">BAL1</strain>
    </source>
</reference>
<evidence type="ECO:0000256" key="1">
    <source>
        <dbReference type="ARBA" id="ARBA00010333"/>
    </source>
</evidence>
<feature type="signal peptide" evidence="3">
    <location>
        <begin position="1"/>
        <end position="20"/>
    </location>
</feature>
<protein>
    <submittedName>
        <fullName evidence="5">ABC-type amino acid transport/signal transduction system</fullName>
    </submittedName>
</protein>